<dbReference type="CDD" id="cd23767">
    <property type="entry name" value="IQCD"/>
    <property type="match status" value="1"/>
</dbReference>
<evidence type="ECO:0000256" key="15">
    <source>
        <dbReference type="ARBA" id="ARBA00083826"/>
    </source>
</evidence>
<dbReference type="FunFam" id="1.20.58.530:FF:000004">
    <property type="entry name" value="Unconventional myosin ID"/>
    <property type="match status" value="1"/>
</dbReference>
<accession>A0A672III8</accession>
<keyword evidence="5" id="KW-0677">Repeat</keyword>
<evidence type="ECO:0000256" key="8">
    <source>
        <dbReference type="ARBA" id="ARBA00022843"/>
    </source>
</evidence>
<comment type="function">
    <text evidence="13">Motor protein that may participate in process critical to neuronal development and function such as cell migration, neurite outgrowth and vesicular transport.</text>
</comment>
<dbReference type="GO" id="GO:0005903">
    <property type="term" value="C:brush border"/>
    <property type="evidence" value="ECO:0007669"/>
    <property type="project" value="TreeGrafter"/>
</dbReference>
<dbReference type="GO" id="GO:0007015">
    <property type="term" value="P:actin filament organization"/>
    <property type="evidence" value="ECO:0007669"/>
    <property type="project" value="TreeGrafter"/>
</dbReference>
<evidence type="ECO:0000256" key="11">
    <source>
        <dbReference type="ARBA" id="ARBA00023175"/>
    </source>
</evidence>
<evidence type="ECO:0000256" key="3">
    <source>
        <dbReference type="ARBA" id="ARBA00022499"/>
    </source>
</evidence>
<keyword evidence="6 16" id="KW-0547">Nucleotide-binding</keyword>
<dbReference type="GO" id="GO:0006897">
    <property type="term" value="P:endocytosis"/>
    <property type="evidence" value="ECO:0007669"/>
    <property type="project" value="TreeGrafter"/>
</dbReference>
<dbReference type="GO" id="GO:0005524">
    <property type="term" value="F:ATP binding"/>
    <property type="evidence" value="ECO:0007669"/>
    <property type="project" value="UniProtKB-UniRule"/>
</dbReference>
<feature type="binding site" evidence="16">
    <location>
        <begin position="94"/>
        <end position="101"/>
    </location>
    <ligand>
        <name>ATP</name>
        <dbReference type="ChEBI" id="CHEBI:30616"/>
    </ligand>
</feature>
<keyword evidence="9" id="KW-0112">Calmodulin-binding</keyword>
<reference evidence="19" key="3">
    <citation type="submission" date="2025-09" db="UniProtKB">
        <authorList>
            <consortium name="Ensembl"/>
        </authorList>
    </citation>
    <scope>IDENTIFICATION</scope>
</reference>
<keyword evidence="12 16" id="KW-0009">Actin-binding</keyword>
<evidence type="ECO:0000256" key="9">
    <source>
        <dbReference type="ARBA" id="ARBA00022860"/>
    </source>
</evidence>
<dbReference type="GO" id="GO:0005516">
    <property type="term" value="F:calmodulin binding"/>
    <property type="evidence" value="ECO:0007669"/>
    <property type="project" value="UniProtKB-KW"/>
</dbReference>
<reference evidence="19" key="2">
    <citation type="submission" date="2025-08" db="UniProtKB">
        <authorList>
            <consortium name="Ensembl"/>
        </authorList>
    </citation>
    <scope>IDENTIFICATION</scope>
</reference>
<keyword evidence="8" id="KW-0832">Ubl conjugation</keyword>
<dbReference type="Pfam" id="PF06017">
    <property type="entry name" value="Myosin_TH1"/>
    <property type="match status" value="1"/>
</dbReference>
<evidence type="ECO:0000256" key="1">
    <source>
        <dbReference type="ARBA" id="ARBA00004544"/>
    </source>
</evidence>
<sequence>MSVMEVKTSLLDNMIGVGDMVLLEPLSEDSFLENLRNRFDHNEIYVMGYVGSEAWWSHFKANALRLLPCSYALADEAYRSLRDQDKDQCILITGESGAGKTEASKLVMSYVAAVCGKGQEVNKVKEQLLQSNPVLEAFGNAKTVRNDNSSRFGKYMDIEFDFKGDPLGGVISNYLLEKSRVVKQPRGERNFHIFYQLLSGASEDTLKKLKLDRDFSKYNYLSLDSAAVNGLDDAANFRTVRNAMQIVGFMEDEVQSVLELVAAVLKLGNIEFKHESRCNGTDESRIKDKNDLKEMCELLGIEQSVLERAFSYRTVEAKMEKVSTTLNVAQAYYARDALAKNLYSRLFSWLVTRINESIKAQTKARHKVMGVLDIYGFEIFEDNSFEQFIINYCNEKLQQIFIELTLREEQEEYVREGIEWTNIEYFNNAIICDLIENNQNGILAMLDEECLRPGTVTDETFLDKLNTICAEHQHFESRLSKNSKFLTDHSLPHNCFRIQHYAGKVLYRVEGFVDKNNDLLYRDLSQAMYKANHSLIKQLFPEGNPAKVNLKRPPTAGSQFKTSVGTLMKNLQTKNPNYIRCIKPNDKKASHIFTDSLVRHQVRYLGLMENVRVRRAGYAFRQAYEPCLERYKMLCKNTWPHWRGPAREGVEVLMADLQVPAEEFSYGRSKIFIRNPRTLFFLEERRRQCLQDLATLIQKIYRGWKCRSHFLLLKKSQIVVAAWYRRYAQQKKYQKIKSATTVVQSYARGWQARKLLRELKYQKRCEEAVTTIAAYWHGTQARRELRRLKEEARRKHAVAVIWAYWQGLKVRREYRKFFRANAGKKIYDFTIQRIMQKYFLGLKSSLPSMSPVDRSWPARPYLFLDGVHTELRKIFHLWRCKKYRGQFTEEKKAVYEEKLEASEIFKDKKALYPSSVSQPFKGDYLEISKNPKYQKLSSAVDDKVLLADVVNKINRANGKGTARIFLLTKKNFVLADQKTGQVKASVPLPDLTSVSVSTQSDGFFALKLKEGSASAVKGDFLLSSEHLIEIITKLHRIGATTADREQLNIDISDEFLVQFKQDKVCVKFIQATPKNGNTVACKRKNNRLLEVSVPTSP</sequence>
<evidence type="ECO:0000256" key="16">
    <source>
        <dbReference type="PROSITE-ProRule" id="PRU00782"/>
    </source>
</evidence>
<dbReference type="FunFam" id="1.20.5.190:FF:000007">
    <property type="entry name" value="Myosin-ib isoform 2"/>
    <property type="match status" value="1"/>
</dbReference>
<name>A0A672III8_SALFA</name>
<dbReference type="InterPro" id="IPR027417">
    <property type="entry name" value="P-loop_NTPase"/>
</dbReference>
<dbReference type="PROSITE" id="PS50096">
    <property type="entry name" value="IQ"/>
    <property type="match status" value="4"/>
</dbReference>
<dbReference type="PROSITE" id="PS51456">
    <property type="entry name" value="MYOSIN_MOTOR"/>
    <property type="match status" value="1"/>
</dbReference>
<evidence type="ECO:0000259" key="17">
    <source>
        <dbReference type="PROSITE" id="PS51456"/>
    </source>
</evidence>
<dbReference type="FunFam" id="1.20.120.720:FF:000004">
    <property type="entry name" value="unconventional myosin-Ib isoform X1"/>
    <property type="match status" value="1"/>
</dbReference>
<dbReference type="SMART" id="SM00242">
    <property type="entry name" value="MYSc"/>
    <property type="match status" value="1"/>
</dbReference>
<evidence type="ECO:0000256" key="12">
    <source>
        <dbReference type="ARBA" id="ARBA00023203"/>
    </source>
</evidence>
<reference evidence="19" key="1">
    <citation type="submission" date="2019-06" db="EMBL/GenBank/DDBJ databases">
        <authorList>
            <consortium name="Wellcome Sanger Institute Data Sharing"/>
        </authorList>
    </citation>
    <scope>NUCLEOTIDE SEQUENCE [LARGE SCALE GENOMIC DNA]</scope>
</reference>
<dbReference type="Gene3D" id="1.20.5.190">
    <property type="match status" value="2"/>
</dbReference>
<evidence type="ECO:0000259" key="18">
    <source>
        <dbReference type="PROSITE" id="PS51757"/>
    </source>
</evidence>
<evidence type="ECO:0000256" key="14">
    <source>
        <dbReference type="ARBA" id="ARBA00068082"/>
    </source>
</evidence>
<comment type="subcellular location">
    <subcellularLocation>
        <location evidence="1">Cytoplasm</location>
        <location evidence="1">Cell cortex</location>
    </subcellularLocation>
</comment>
<dbReference type="InterPro" id="IPR001609">
    <property type="entry name" value="Myosin_head_motor_dom-like"/>
</dbReference>
<dbReference type="GO" id="GO:0005938">
    <property type="term" value="C:cell cortex"/>
    <property type="evidence" value="ECO:0007669"/>
    <property type="project" value="UniProtKB-SubCell"/>
</dbReference>
<dbReference type="GO" id="GO:0030048">
    <property type="term" value="P:actin filament-based movement"/>
    <property type="evidence" value="ECO:0007669"/>
    <property type="project" value="TreeGrafter"/>
</dbReference>
<dbReference type="GO" id="GO:0016459">
    <property type="term" value="C:myosin complex"/>
    <property type="evidence" value="ECO:0007669"/>
    <property type="project" value="UniProtKB-KW"/>
</dbReference>
<dbReference type="GO" id="GO:0005886">
    <property type="term" value="C:plasma membrane"/>
    <property type="evidence" value="ECO:0007669"/>
    <property type="project" value="TreeGrafter"/>
</dbReference>
<keyword evidence="4" id="KW-0597">Phosphoprotein</keyword>
<gene>
    <name evidence="19" type="primary">myo1b</name>
</gene>
<dbReference type="Gene3D" id="1.10.10.820">
    <property type="match status" value="1"/>
</dbReference>
<dbReference type="PRINTS" id="PR00193">
    <property type="entry name" value="MYOSINHEAVY"/>
</dbReference>
<feature type="domain" description="TH1" evidence="18">
    <location>
        <begin position="909"/>
        <end position="1095"/>
    </location>
</feature>
<dbReference type="Gene3D" id="1.20.120.720">
    <property type="entry name" value="Myosin VI head, motor domain, U50 subdomain"/>
    <property type="match status" value="1"/>
</dbReference>
<evidence type="ECO:0000256" key="5">
    <source>
        <dbReference type="ARBA" id="ARBA00022737"/>
    </source>
</evidence>
<dbReference type="FunFam" id="1.20.5.4820:FF:000013">
    <property type="entry name" value="LOW QUALITY PROTEIN: unconventional myosin-Ib"/>
    <property type="match status" value="1"/>
</dbReference>
<dbReference type="GO" id="GO:0051015">
    <property type="term" value="F:actin filament binding"/>
    <property type="evidence" value="ECO:0007669"/>
    <property type="project" value="TreeGrafter"/>
</dbReference>
<evidence type="ECO:0000313" key="20">
    <source>
        <dbReference type="Proteomes" id="UP000472267"/>
    </source>
</evidence>
<dbReference type="FunFam" id="1.10.10.820:FF:000001">
    <property type="entry name" value="Myosin heavy chain"/>
    <property type="match status" value="1"/>
</dbReference>
<evidence type="ECO:0000256" key="6">
    <source>
        <dbReference type="ARBA" id="ARBA00022741"/>
    </source>
</evidence>
<keyword evidence="10 16" id="KW-0518">Myosin</keyword>
<organism evidence="19 20">
    <name type="scientific">Salarias fasciatus</name>
    <name type="common">Jewelled blenny</name>
    <name type="synonym">Blennius fasciatus</name>
    <dbReference type="NCBI Taxonomy" id="181472"/>
    <lineage>
        <taxon>Eukaryota</taxon>
        <taxon>Metazoa</taxon>
        <taxon>Chordata</taxon>
        <taxon>Craniata</taxon>
        <taxon>Vertebrata</taxon>
        <taxon>Euteleostomi</taxon>
        <taxon>Actinopterygii</taxon>
        <taxon>Neopterygii</taxon>
        <taxon>Teleostei</taxon>
        <taxon>Neoteleostei</taxon>
        <taxon>Acanthomorphata</taxon>
        <taxon>Ovalentaria</taxon>
        <taxon>Blenniimorphae</taxon>
        <taxon>Blenniiformes</taxon>
        <taxon>Blennioidei</taxon>
        <taxon>Blenniidae</taxon>
        <taxon>Salariinae</taxon>
        <taxon>Salarias</taxon>
    </lineage>
</organism>
<dbReference type="Gene3D" id="1.20.58.530">
    <property type="match status" value="1"/>
</dbReference>
<dbReference type="PANTHER" id="PTHR13140">
    <property type="entry name" value="MYOSIN"/>
    <property type="match status" value="1"/>
</dbReference>
<evidence type="ECO:0000256" key="4">
    <source>
        <dbReference type="ARBA" id="ARBA00022553"/>
    </source>
</evidence>
<dbReference type="SUPFAM" id="SSF52540">
    <property type="entry name" value="P-loop containing nucleoside triphosphate hydrolases"/>
    <property type="match status" value="1"/>
</dbReference>
<keyword evidence="20" id="KW-1185">Reference proteome</keyword>
<dbReference type="GO" id="GO:0000146">
    <property type="term" value="F:microfilament motor activity"/>
    <property type="evidence" value="ECO:0007669"/>
    <property type="project" value="TreeGrafter"/>
</dbReference>
<dbReference type="PANTHER" id="PTHR13140:SF802">
    <property type="entry name" value="UNCONVENTIONAL MYOSIN-IB ISOFORM X1"/>
    <property type="match status" value="1"/>
</dbReference>
<dbReference type="Pfam" id="PF00612">
    <property type="entry name" value="IQ"/>
    <property type="match status" value="2"/>
</dbReference>
<evidence type="ECO:0000256" key="13">
    <source>
        <dbReference type="ARBA" id="ARBA00058091"/>
    </source>
</evidence>
<keyword evidence="7 16" id="KW-0067">ATP-binding</keyword>
<dbReference type="InterPro" id="IPR036072">
    <property type="entry name" value="MYSc_Myo1"/>
</dbReference>
<dbReference type="PROSITE" id="PS51757">
    <property type="entry name" value="TH1"/>
    <property type="match status" value="1"/>
</dbReference>
<dbReference type="InterPro" id="IPR010926">
    <property type="entry name" value="Myosin_TH1"/>
</dbReference>
<protein>
    <recommendedName>
        <fullName evidence="14">Unconventional myosin-Ib</fullName>
    </recommendedName>
    <alternativeName>
        <fullName evidence="15">Myosin I alpha</fullName>
    </alternativeName>
</protein>
<proteinExistence type="inferred from homology"/>
<dbReference type="Ensembl" id="ENSSFAT00005042453.1">
    <property type="protein sequence ID" value="ENSSFAP00005040949.1"/>
    <property type="gene ID" value="ENSSFAG00005013502.1"/>
</dbReference>
<feature type="domain" description="Myosin motor" evidence="17">
    <location>
        <begin position="1"/>
        <end position="687"/>
    </location>
</feature>
<keyword evidence="3" id="KW-1017">Isopeptide bond</keyword>
<keyword evidence="11 16" id="KW-0505">Motor protein</keyword>
<dbReference type="Gene3D" id="3.40.850.10">
    <property type="entry name" value="Kinesin motor domain"/>
    <property type="match status" value="1"/>
</dbReference>
<dbReference type="Pfam" id="PF00063">
    <property type="entry name" value="Myosin_head"/>
    <property type="match status" value="1"/>
</dbReference>
<dbReference type="GO" id="GO:0005902">
    <property type="term" value="C:microvillus"/>
    <property type="evidence" value="ECO:0007669"/>
    <property type="project" value="TreeGrafter"/>
</dbReference>
<comment type="similarity">
    <text evidence="2 16">Belongs to the TRAFAC class myosin-kinesin ATPase superfamily. Myosin family.</text>
</comment>
<evidence type="ECO:0000256" key="10">
    <source>
        <dbReference type="ARBA" id="ARBA00023123"/>
    </source>
</evidence>
<evidence type="ECO:0000313" key="19">
    <source>
        <dbReference type="Ensembl" id="ENSSFAP00005040949.1"/>
    </source>
</evidence>
<feature type="region of interest" description="Actin-binding" evidence="16">
    <location>
        <begin position="564"/>
        <end position="586"/>
    </location>
</feature>
<dbReference type="InterPro" id="IPR036961">
    <property type="entry name" value="Kinesin_motor_dom_sf"/>
</dbReference>
<dbReference type="Proteomes" id="UP000472267">
    <property type="component" value="Chromosome 16"/>
</dbReference>
<dbReference type="Gene3D" id="6.20.240.20">
    <property type="match status" value="1"/>
</dbReference>
<dbReference type="AlphaFoldDB" id="A0A672III8"/>
<evidence type="ECO:0000256" key="2">
    <source>
        <dbReference type="ARBA" id="ARBA00008314"/>
    </source>
</evidence>
<dbReference type="CDD" id="cd01378">
    <property type="entry name" value="MYSc_Myo1"/>
    <property type="match status" value="1"/>
</dbReference>
<evidence type="ECO:0000256" key="7">
    <source>
        <dbReference type="ARBA" id="ARBA00022840"/>
    </source>
</evidence>
<dbReference type="InterPro" id="IPR000048">
    <property type="entry name" value="IQ_motif_EF-hand-BS"/>
</dbReference>
<dbReference type="SMART" id="SM00015">
    <property type="entry name" value="IQ"/>
    <property type="match status" value="5"/>
</dbReference>